<keyword evidence="3" id="KW-1185">Reference proteome</keyword>
<dbReference type="EMBL" id="SNXC01000001">
    <property type="protein sequence ID" value="TDP01872.1"/>
    <property type="molecule type" value="Genomic_DNA"/>
</dbReference>
<feature type="transmembrane region" description="Helical" evidence="1">
    <location>
        <begin position="23"/>
        <end position="46"/>
    </location>
</feature>
<protein>
    <submittedName>
        <fullName evidence="2">Uncharacterized protein</fullName>
    </submittedName>
</protein>
<proteinExistence type="predicted"/>
<evidence type="ECO:0000313" key="3">
    <source>
        <dbReference type="Proteomes" id="UP000294656"/>
    </source>
</evidence>
<keyword evidence="1" id="KW-1133">Transmembrane helix</keyword>
<comment type="caution">
    <text evidence="2">The sequence shown here is derived from an EMBL/GenBank/DDBJ whole genome shotgun (WGS) entry which is preliminary data.</text>
</comment>
<accession>A0A4R6MIP0</accession>
<evidence type="ECO:0000256" key="1">
    <source>
        <dbReference type="SAM" id="Phobius"/>
    </source>
</evidence>
<name>A0A4R6MIP0_9GAMM</name>
<gene>
    <name evidence="2" type="ORF">DFP79_0047</name>
</gene>
<organism evidence="2 3">
    <name type="scientific">Marinomonas balearica</name>
    <dbReference type="NCBI Taxonomy" id="491947"/>
    <lineage>
        <taxon>Bacteria</taxon>
        <taxon>Pseudomonadati</taxon>
        <taxon>Pseudomonadota</taxon>
        <taxon>Gammaproteobacteria</taxon>
        <taxon>Oceanospirillales</taxon>
        <taxon>Oceanospirillaceae</taxon>
        <taxon>Marinomonas</taxon>
    </lineage>
</organism>
<keyword evidence="1" id="KW-0812">Transmembrane</keyword>
<evidence type="ECO:0000313" key="2">
    <source>
        <dbReference type="EMBL" id="TDP01872.1"/>
    </source>
</evidence>
<dbReference type="AlphaFoldDB" id="A0A4R6MIP0"/>
<sequence length="48" mass="5838">MYRFFGLIDRALPNNVKQFIKGVWLYLLVLMILYALNTESADFIYWNY</sequence>
<keyword evidence="1" id="KW-0472">Membrane</keyword>
<reference evidence="2 3" key="1">
    <citation type="submission" date="2019-03" db="EMBL/GenBank/DDBJ databases">
        <title>Genomic Encyclopedia of Type Strains, Phase III (KMG-III): the genomes of soil and plant-associated and newly described type strains.</title>
        <authorList>
            <person name="Whitman W."/>
        </authorList>
    </citation>
    <scope>NUCLEOTIDE SEQUENCE [LARGE SCALE GENOMIC DNA]</scope>
    <source>
        <strain evidence="2 3">CECT 7378</strain>
    </source>
</reference>
<dbReference type="Proteomes" id="UP000294656">
    <property type="component" value="Unassembled WGS sequence"/>
</dbReference>